<sequence length="188" mass="21264">MQKDRISELLSPISDEEWPAEIESLLPCFAGKLNVYRTMAHHPNLLTAWSNLREHIVVKNALGTQRSEVVILRAGVNLLSEYEWSHHVSRARICGMSDSRIASLKEDPSRMLEEDRILATAVDELFSDKKLSENTASQLFELVGKEGILDVIATVGFYSSLGYILNTFDVPIDEYIAKEMEKKPLLNM</sequence>
<gene>
    <name evidence="2" type="ORF">A8L45_05450</name>
</gene>
<evidence type="ECO:0000313" key="2">
    <source>
        <dbReference type="EMBL" id="ODA35124.1"/>
    </source>
</evidence>
<dbReference type="Pfam" id="PF02627">
    <property type="entry name" value="CMD"/>
    <property type="match status" value="1"/>
</dbReference>
<evidence type="ECO:0000313" key="3">
    <source>
        <dbReference type="Proteomes" id="UP000094936"/>
    </source>
</evidence>
<comment type="caution">
    <text evidence="2">The sequence shown here is derived from an EMBL/GenBank/DDBJ whole genome shotgun (WGS) entry which is preliminary data.</text>
</comment>
<dbReference type="RefSeq" id="WP_068900034.1">
    <property type="nucleotide sequence ID" value="NZ_JBHUIF010000013.1"/>
</dbReference>
<protein>
    <submittedName>
        <fullName evidence="2">Carboxymuconolactone decarboxylase</fullName>
    </submittedName>
</protein>
<dbReference type="InterPro" id="IPR003779">
    <property type="entry name" value="CMD-like"/>
</dbReference>
<dbReference type="Gene3D" id="1.20.1290.10">
    <property type="entry name" value="AhpD-like"/>
    <property type="match status" value="1"/>
</dbReference>
<dbReference type="InterPro" id="IPR029032">
    <property type="entry name" value="AhpD-like"/>
</dbReference>
<evidence type="ECO:0000259" key="1">
    <source>
        <dbReference type="Pfam" id="PF02627"/>
    </source>
</evidence>
<dbReference type="PANTHER" id="PTHR34846:SF5">
    <property type="entry name" value="CARBOXYMUCONOLACTONE DECARBOXYLASE-LIKE DOMAIN-CONTAINING PROTEIN"/>
    <property type="match status" value="1"/>
</dbReference>
<keyword evidence="3" id="KW-1185">Reference proteome</keyword>
<dbReference type="OrthoDB" id="4704294at2"/>
<accession>A0A1C3EPF1</accession>
<feature type="domain" description="Carboxymuconolactone decarboxylase-like" evidence="1">
    <location>
        <begin position="43"/>
        <end position="102"/>
    </location>
</feature>
<dbReference type="AlphaFoldDB" id="A0A1C3EPF1"/>
<dbReference type="EMBL" id="LYBM01000006">
    <property type="protein sequence ID" value="ODA35124.1"/>
    <property type="molecule type" value="Genomic_DNA"/>
</dbReference>
<name>A0A1C3EPF1_9GAMM</name>
<organism evidence="2 3">
    <name type="scientific">Veronia pacifica</name>
    <dbReference type="NCBI Taxonomy" id="1080227"/>
    <lineage>
        <taxon>Bacteria</taxon>
        <taxon>Pseudomonadati</taxon>
        <taxon>Pseudomonadota</taxon>
        <taxon>Gammaproteobacteria</taxon>
        <taxon>Vibrionales</taxon>
        <taxon>Vibrionaceae</taxon>
        <taxon>Veronia</taxon>
    </lineage>
</organism>
<dbReference type="PANTHER" id="PTHR34846">
    <property type="entry name" value="4-CARBOXYMUCONOLACTONE DECARBOXYLASE FAMILY PROTEIN (AFU_ORTHOLOGUE AFUA_6G11590)"/>
    <property type="match status" value="1"/>
</dbReference>
<proteinExistence type="predicted"/>
<dbReference type="STRING" id="1080227.A8L45_05450"/>
<reference evidence="2 3" key="1">
    <citation type="submission" date="2016-05" db="EMBL/GenBank/DDBJ databases">
        <title>Genomic Taxonomy of the Vibrionaceae.</title>
        <authorList>
            <person name="Gomez-Gil B."/>
            <person name="Enciso-Ibarra J."/>
        </authorList>
    </citation>
    <scope>NUCLEOTIDE SEQUENCE [LARGE SCALE GENOMIC DNA]</scope>
    <source>
        <strain evidence="2 3">CAIM 1920</strain>
    </source>
</reference>
<dbReference type="GO" id="GO:0051920">
    <property type="term" value="F:peroxiredoxin activity"/>
    <property type="evidence" value="ECO:0007669"/>
    <property type="project" value="InterPro"/>
</dbReference>
<dbReference type="SUPFAM" id="SSF69118">
    <property type="entry name" value="AhpD-like"/>
    <property type="match status" value="1"/>
</dbReference>
<dbReference type="Proteomes" id="UP000094936">
    <property type="component" value="Unassembled WGS sequence"/>
</dbReference>